<proteinExistence type="predicted"/>
<comment type="caution">
    <text evidence="2">The sequence shown here is derived from an EMBL/GenBank/DDBJ whole genome shotgun (WGS) entry which is preliminary data.</text>
</comment>
<dbReference type="EMBL" id="BTGB01000001">
    <property type="protein sequence ID" value="GMM44234.1"/>
    <property type="molecule type" value="Genomic_DNA"/>
</dbReference>
<feature type="signal peptide" evidence="1">
    <location>
        <begin position="1"/>
        <end position="21"/>
    </location>
</feature>
<evidence type="ECO:0000313" key="3">
    <source>
        <dbReference type="Proteomes" id="UP001378960"/>
    </source>
</evidence>
<reference evidence="2 3" key="1">
    <citation type="journal article" date="2023" name="Elife">
        <title>Identification of key yeast species and microbe-microbe interactions impacting larval growth of Drosophila in the wild.</title>
        <authorList>
            <person name="Mure A."/>
            <person name="Sugiura Y."/>
            <person name="Maeda R."/>
            <person name="Honda K."/>
            <person name="Sakurai N."/>
            <person name="Takahashi Y."/>
            <person name="Watada M."/>
            <person name="Katoh T."/>
            <person name="Gotoh A."/>
            <person name="Gotoh Y."/>
            <person name="Taniguchi I."/>
            <person name="Nakamura K."/>
            <person name="Hayashi T."/>
            <person name="Katayama T."/>
            <person name="Uemura T."/>
            <person name="Hattori Y."/>
        </authorList>
    </citation>
    <scope>NUCLEOTIDE SEQUENCE [LARGE SCALE GENOMIC DNA]</scope>
    <source>
        <strain evidence="2 3">PK-24</strain>
    </source>
</reference>
<keyword evidence="1" id="KW-0732">Signal</keyword>
<sequence>MQLSLKLYLVTIFCLLSLVFADVSATTEIDTSTSETEVEIETEIGIVEQKSCMTKPQAILLLTAGVAYESGTLLDVYERCYSLSGRYVNGEDCFYAIKGATIRWCVELYAMDVIRGWCKNNVDDVDDVDDVDESCDSEDSADIYASATTDTSTTTTKNKTNIIDLIKNRLYTKTRAVMLLTAVIVHETGTAFDLYKRCYIHSGHYISGEDCFYAVREATIRWSVELLALNVINDWSKEDLGKLAKDESGKINHAWYSSFLNWYNYIL</sequence>
<keyword evidence="3" id="KW-1185">Reference proteome</keyword>
<organism evidence="2 3">
    <name type="scientific">Pichia kluyveri</name>
    <name type="common">Yeast</name>
    <dbReference type="NCBI Taxonomy" id="36015"/>
    <lineage>
        <taxon>Eukaryota</taxon>
        <taxon>Fungi</taxon>
        <taxon>Dikarya</taxon>
        <taxon>Ascomycota</taxon>
        <taxon>Saccharomycotina</taxon>
        <taxon>Pichiomycetes</taxon>
        <taxon>Pichiales</taxon>
        <taxon>Pichiaceae</taxon>
        <taxon>Pichia</taxon>
    </lineage>
</organism>
<evidence type="ECO:0000313" key="2">
    <source>
        <dbReference type="EMBL" id="GMM44234.1"/>
    </source>
</evidence>
<name>A0AAV5QYI7_PICKL</name>
<gene>
    <name evidence="2" type="ORF">DAPK24_008090</name>
</gene>
<dbReference type="AlphaFoldDB" id="A0AAV5QYI7"/>
<evidence type="ECO:0000256" key="1">
    <source>
        <dbReference type="SAM" id="SignalP"/>
    </source>
</evidence>
<accession>A0AAV5QYI7</accession>
<protein>
    <submittedName>
        <fullName evidence="2">Uncharacterized protein</fullName>
    </submittedName>
</protein>
<dbReference type="Proteomes" id="UP001378960">
    <property type="component" value="Unassembled WGS sequence"/>
</dbReference>
<feature type="chain" id="PRO_5043831631" evidence="1">
    <location>
        <begin position="22"/>
        <end position="267"/>
    </location>
</feature>